<dbReference type="SMART" id="SM00210">
    <property type="entry name" value="TSPN"/>
    <property type="match status" value="1"/>
</dbReference>
<proteinExistence type="predicted"/>
<reference evidence="3" key="2">
    <citation type="submission" date="2017-10" db="EMBL/GenBank/DDBJ databases">
        <title>Ladona fulva Genome sequencing and assembly.</title>
        <authorList>
            <person name="Murali S."/>
            <person name="Richards S."/>
            <person name="Bandaranaike D."/>
            <person name="Bellair M."/>
            <person name="Blankenburg K."/>
            <person name="Chao H."/>
            <person name="Dinh H."/>
            <person name="Doddapaneni H."/>
            <person name="Dugan-Rocha S."/>
            <person name="Elkadiri S."/>
            <person name="Gnanaolivu R."/>
            <person name="Hernandez B."/>
            <person name="Skinner E."/>
            <person name="Javaid M."/>
            <person name="Lee S."/>
            <person name="Li M."/>
            <person name="Ming W."/>
            <person name="Munidasa M."/>
            <person name="Muniz J."/>
            <person name="Nguyen L."/>
            <person name="Hughes D."/>
            <person name="Osuji N."/>
            <person name="Pu L.-L."/>
            <person name="Puazo M."/>
            <person name="Qu C."/>
            <person name="Quiroz J."/>
            <person name="Raj R."/>
            <person name="Weissenberger G."/>
            <person name="Xin Y."/>
            <person name="Zou X."/>
            <person name="Han Y."/>
            <person name="Worley K."/>
            <person name="Muzny D."/>
            <person name="Gibbs R."/>
        </authorList>
    </citation>
    <scope>NUCLEOTIDE SEQUENCE</scope>
    <source>
        <strain evidence="3">Sampled in the wild</strain>
    </source>
</reference>
<dbReference type="Gene3D" id="2.60.120.200">
    <property type="match status" value="1"/>
</dbReference>
<organism evidence="3 4">
    <name type="scientific">Ladona fulva</name>
    <name type="common">Scarce chaser dragonfly</name>
    <name type="synonym">Libellula fulva</name>
    <dbReference type="NCBI Taxonomy" id="123851"/>
    <lineage>
        <taxon>Eukaryota</taxon>
        <taxon>Metazoa</taxon>
        <taxon>Ecdysozoa</taxon>
        <taxon>Arthropoda</taxon>
        <taxon>Hexapoda</taxon>
        <taxon>Insecta</taxon>
        <taxon>Pterygota</taxon>
        <taxon>Palaeoptera</taxon>
        <taxon>Odonata</taxon>
        <taxon>Epiprocta</taxon>
        <taxon>Anisoptera</taxon>
        <taxon>Libelluloidea</taxon>
        <taxon>Libellulidae</taxon>
        <taxon>Ladona</taxon>
    </lineage>
</organism>
<evidence type="ECO:0000313" key="4">
    <source>
        <dbReference type="Proteomes" id="UP000792457"/>
    </source>
</evidence>
<dbReference type="AlphaFoldDB" id="A0A8K0P8P5"/>
<evidence type="ECO:0000259" key="2">
    <source>
        <dbReference type="SMART" id="SM00210"/>
    </source>
</evidence>
<feature type="domain" description="Thrombospondin-like N-terminal" evidence="2">
    <location>
        <begin position="3"/>
        <end position="176"/>
    </location>
</feature>
<reference evidence="3" key="1">
    <citation type="submission" date="2013-04" db="EMBL/GenBank/DDBJ databases">
        <authorList>
            <person name="Qu J."/>
            <person name="Murali S.C."/>
            <person name="Bandaranaike D."/>
            <person name="Bellair M."/>
            <person name="Blankenburg K."/>
            <person name="Chao H."/>
            <person name="Dinh H."/>
            <person name="Doddapaneni H."/>
            <person name="Downs B."/>
            <person name="Dugan-Rocha S."/>
            <person name="Elkadiri S."/>
            <person name="Gnanaolivu R.D."/>
            <person name="Hernandez B."/>
            <person name="Javaid M."/>
            <person name="Jayaseelan J.C."/>
            <person name="Lee S."/>
            <person name="Li M."/>
            <person name="Ming W."/>
            <person name="Munidasa M."/>
            <person name="Muniz J."/>
            <person name="Nguyen L."/>
            <person name="Ongeri F."/>
            <person name="Osuji N."/>
            <person name="Pu L.-L."/>
            <person name="Puazo M."/>
            <person name="Qu C."/>
            <person name="Quiroz J."/>
            <person name="Raj R."/>
            <person name="Weissenberger G."/>
            <person name="Xin Y."/>
            <person name="Zou X."/>
            <person name="Han Y."/>
            <person name="Richards S."/>
            <person name="Worley K."/>
            <person name="Muzny D."/>
            <person name="Gibbs R."/>
        </authorList>
    </citation>
    <scope>NUCLEOTIDE SEQUENCE</scope>
    <source>
        <strain evidence="3">Sampled in the wild</strain>
    </source>
</reference>
<dbReference type="Proteomes" id="UP000792457">
    <property type="component" value="Unassembled WGS sequence"/>
</dbReference>
<accession>A0A8K0P8P5</accession>
<dbReference type="InterPro" id="IPR013320">
    <property type="entry name" value="ConA-like_dom_sf"/>
</dbReference>
<evidence type="ECO:0000256" key="1">
    <source>
        <dbReference type="ARBA" id="ARBA00022737"/>
    </source>
</evidence>
<dbReference type="InterPro" id="IPR048287">
    <property type="entry name" value="TSPN-like_N"/>
</dbReference>
<protein>
    <recommendedName>
        <fullName evidence="2">Thrombospondin-like N-terminal domain-containing protein</fullName>
    </recommendedName>
</protein>
<sequence>MQAFDFIRKFRLDLLETQYPGVTRVRGSNRMQTAYRLERDANLVLPTQDIFPLGLPEQFSFICTFRTRKLPKSPWHIIRISDVRDRAQFLITLNPRKEAIEFSLPAADGRMQTLVFKKAPVFDKGWHKIHFGVFRDRVVLYVDCEETTTEPLESRSPIDVNGQIAISKMAGTRTSV</sequence>
<evidence type="ECO:0000313" key="3">
    <source>
        <dbReference type="EMBL" id="KAG8234799.1"/>
    </source>
</evidence>
<keyword evidence="1" id="KW-0677">Repeat</keyword>
<gene>
    <name evidence="3" type="ORF">J437_LFUL006632</name>
</gene>
<feature type="non-terminal residue" evidence="3">
    <location>
        <position position="176"/>
    </location>
</feature>
<keyword evidence="4" id="KW-1185">Reference proteome</keyword>
<comment type="caution">
    <text evidence="3">The sequence shown here is derived from an EMBL/GenBank/DDBJ whole genome shotgun (WGS) entry which is preliminary data.</text>
</comment>
<dbReference type="EMBL" id="KZ308844">
    <property type="protein sequence ID" value="KAG8234799.1"/>
    <property type="molecule type" value="Genomic_DNA"/>
</dbReference>
<dbReference type="SUPFAM" id="SSF49899">
    <property type="entry name" value="Concanavalin A-like lectins/glucanases"/>
    <property type="match status" value="1"/>
</dbReference>
<name>A0A8K0P8P5_LADFU</name>
<dbReference type="OrthoDB" id="5983381at2759"/>